<dbReference type="RefSeq" id="WP_253653295.1">
    <property type="nucleotide sequence ID" value="NZ_BAAAOE010000001.1"/>
</dbReference>
<accession>A0ABT1GXH3</accession>
<evidence type="ECO:0008006" key="3">
    <source>
        <dbReference type="Google" id="ProtNLM"/>
    </source>
</evidence>
<comment type="caution">
    <text evidence="1">The sequence shown here is derived from an EMBL/GenBank/DDBJ whole genome shotgun (WGS) entry which is preliminary data.</text>
</comment>
<gene>
    <name evidence="1" type="ORF">LX12_000850</name>
</gene>
<organism evidence="1 2">
    <name type="scientific">Williamsia serinedens</name>
    <dbReference type="NCBI Taxonomy" id="391736"/>
    <lineage>
        <taxon>Bacteria</taxon>
        <taxon>Bacillati</taxon>
        <taxon>Actinomycetota</taxon>
        <taxon>Actinomycetes</taxon>
        <taxon>Mycobacteriales</taxon>
        <taxon>Nocardiaceae</taxon>
        <taxon>Williamsia</taxon>
    </lineage>
</organism>
<name>A0ABT1GXH3_9NOCA</name>
<reference evidence="1 2" key="1">
    <citation type="submission" date="2022-06" db="EMBL/GenBank/DDBJ databases">
        <title>Genomic Encyclopedia of Archaeal and Bacterial Type Strains, Phase II (KMG-II): from individual species to whole genera.</title>
        <authorList>
            <person name="Goeker M."/>
        </authorList>
    </citation>
    <scope>NUCLEOTIDE SEQUENCE [LARGE SCALE GENOMIC DNA]</scope>
    <source>
        <strain evidence="1 2">DSM 45037</strain>
    </source>
</reference>
<dbReference type="EMBL" id="JAMTCG010000002">
    <property type="protein sequence ID" value="MCP2159671.1"/>
    <property type="molecule type" value="Genomic_DNA"/>
</dbReference>
<keyword evidence="2" id="KW-1185">Reference proteome</keyword>
<dbReference type="Proteomes" id="UP001205740">
    <property type="component" value="Unassembled WGS sequence"/>
</dbReference>
<proteinExistence type="predicted"/>
<evidence type="ECO:0000313" key="1">
    <source>
        <dbReference type="EMBL" id="MCP2159671.1"/>
    </source>
</evidence>
<protein>
    <recommendedName>
        <fullName evidence="3">DoxX-like protein</fullName>
    </recommendedName>
</protein>
<sequence>MAATTILGASLAVVGPLHYVAPEKFEAFTATAFPDDTRTWVLRHGAIETALGVGLLVPATRTLARVGLLAYGAHLGLHAFRTLTA</sequence>
<evidence type="ECO:0000313" key="2">
    <source>
        <dbReference type="Proteomes" id="UP001205740"/>
    </source>
</evidence>